<feature type="signal peptide" evidence="3">
    <location>
        <begin position="1"/>
        <end position="21"/>
    </location>
</feature>
<dbReference type="GeneTree" id="ENSGT00390000008061"/>
<keyword evidence="1" id="KW-0175">Coiled coil</keyword>
<name>A0A3B5KFM2_TAKRU</name>
<evidence type="ECO:0000256" key="1">
    <source>
        <dbReference type="SAM" id="Coils"/>
    </source>
</evidence>
<reference evidence="4 5" key="1">
    <citation type="journal article" date="2011" name="Genome Biol. Evol.">
        <title>Integration of the genetic map and genome assembly of fugu facilitates insights into distinct features of genome evolution in teleosts and mammals.</title>
        <authorList>
            <person name="Kai W."/>
            <person name="Kikuchi K."/>
            <person name="Tohari S."/>
            <person name="Chew A.K."/>
            <person name="Tay A."/>
            <person name="Fujiwara A."/>
            <person name="Hosoya S."/>
            <person name="Suetake H."/>
            <person name="Naruse K."/>
            <person name="Brenner S."/>
            <person name="Suzuki Y."/>
            <person name="Venkatesh B."/>
        </authorList>
    </citation>
    <scope>NUCLEOTIDE SEQUENCE [LARGE SCALE GENOMIC DNA]</scope>
</reference>
<reference evidence="4" key="3">
    <citation type="submission" date="2025-09" db="UniProtKB">
        <authorList>
            <consortium name="Ensembl"/>
        </authorList>
    </citation>
    <scope>IDENTIFICATION</scope>
</reference>
<accession>A0A3B5KFM2</accession>
<evidence type="ECO:0000313" key="5">
    <source>
        <dbReference type="Proteomes" id="UP000005226"/>
    </source>
</evidence>
<dbReference type="PANTHER" id="PTHR33488:SF2">
    <property type="entry name" value="EARLY ENDOSOME ANTIGEN 1-LIKE"/>
    <property type="match status" value="1"/>
</dbReference>
<dbReference type="PANTHER" id="PTHR33488">
    <property type="entry name" value="ZGC:162509"/>
    <property type="match status" value="1"/>
</dbReference>
<dbReference type="Ensembl" id="ENSTRUT00000057461.2">
    <property type="protein sequence ID" value="ENSTRUP00000054171.2"/>
    <property type="gene ID" value="ENSTRUG00000028239.1"/>
</dbReference>
<dbReference type="AlphaFoldDB" id="A0A3B5KFM2"/>
<sequence length="711" mass="81070">MQSFFLTHLLFLCCIPQIKLSHKIAAQYRNMANQIVKTTQSLTTAAEMRETTKMLMQPNANWEEYLTPAPLSIAIMGELVFISSCEDFSINENRPEGGFKYIKYPNSFRACLMQVCNSGWQAFNEAHKNMDQIRIHTGTVPDYMKAAVNVLFNGSDDVVKTLLPNQLDNIRDIAEECVILAEGVEKKYLDVICLIQELLEACVNAKHFYGEELEKVKMKLEETKMKEKTAKQLNERSKKAMEDLEKEMEGAQEAFNSAMNSIPTGWEMIAMDFVEGISSAVTGILNGFVSRTSNSSGGAGGSPTTLNDSDTKVDEIAQIRVCSKSEEILKLAGLLKGFVKNGEIDWKDLYDQKNKRCSKANWIEEQFERITGELKTLPEEKLCDRALSICERGINICEEMNMYSPEHKWNDKQTKKMVKSIKKLHEDSLAFDSKSKKISGTPALTPKPPMMFKTENNSEHKSAGQTASENARYKIELSREQLKQTRDSYQKSVENMEKNERELTEILCEMQKCNIKEIDFDTTIKMLVKGLDAMGRVKEQWEKMVRFFQMVSNIVKTSLSKTLKNFVTTCDDSKKLSYNDKLFTKDLLYNQAFQASNVASLVHMISGTYTEVSSKYLMDRVSSLGRLMAMDKDRPEFHQERAMLQQSCQDAQRGILQLVIKNKKDFERKTDARMEKIECELKAILPAAPPQETERIKEIVQAGFEGQEDYC</sequence>
<dbReference type="STRING" id="31033.ENSTRUP00000054171"/>
<feature type="coiled-coil region" evidence="1">
    <location>
        <begin position="213"/>
        <end position="261"/>
    </location>
</feature>
<feature type="coiled-coil region" evidence="1">
    <location>
        <begin position="479"/>
        <end position="506"/>
    </location>
</feature>
<dbReference type="Proteomes" id="UP000005226">
    <property type="component" value="Chromosome 7"/>
</dbReference>
<gene>
    <name evidence="4" type="primary">LOC115250435</name>
</gene>
<feature type="chain" id="PRO_5025605508" evidence="3">
    <location>
        <begin position="22"/>
        <end position="711"/>
    </location>
</feature>
<keyword evidence="5" id="KW-1185">Reference proteome</keyword>
<proteinExistence type="predicted"/>
<dbReference type="OMA" id="IKASAMF"/>
<evidence type="ECO:0000256" key="3">
    <source>
        <dbReference type="SAM" id="SignalP"/>
    </source>
</evidence>
<keyword evidence="3" id="KW-0732">Signal</keyword>
<evidence type="ECO:0000313" key="4">
    <source>
        <dbReference type="Ensembl" id="ENSTRUP00000054171.2"/>
    </source>
</evidence>
<reference evidence="4" key="2">
    <citation type="submission" date="2025-08" db="UniProtKB">
        <authorList>
            <consortium name="Ensembl"/>
        </authorList>
    </citation>
    <scope>IDENTIFICATION</scope>
</reference>
<dbReference type="InParanoid" id="A0A3B5KFM2"/>
<feature type="region of interest" description="Disordered" evidence="2">
    <location>
        <begin position="436"/>
        <end position="469"/>
    </location>
</feature>
<protein>
    <submittedName>
        <fullName evidence="4">Uncharacterized LOC105418980</fullName>
    </submittedName>
</protein>
<evidence type="ECO:0000256" key="2">
    <source>
        <dbReference type="SAM" id="MobiDB-lite"/>
    </source>
</evidence>
<organism evidence="4 5">
    <name type="scientific">Takifugu rubripes</name>
    <name type="common">Japanese pufferfish</name>
    <name type="synonym">Fugu rubripes</name>
    <dbReference type="NCBI Taxonomy" id="31033"/>
    <lineage>
        <taxon>Eukaryota</taxon>
        <taxon>Metazoa</taxon>
        <taxon>Chordata</taxon>
        <taxon>Craniata</taxon>
        <taxon>Vertebrata</taxon>
        <taxon>Euteleostomi</taxon>
        <taxon>Actinopterygii</taxon>
        <taxon>Neopterygii</taxon>
        <taxon>Teleostei</taxon>
        <taxon>Neoteleostei</taxon>
        <taxon>Acanthomorphata</taxon>
        <taxon>Eupercaria</taxon>
        <taxon>Tetraodontiformes</taxon>
        <taxon>Tetradontoidea</taxon>
        <taxon>Tetraodontidae</taxon>
        <taxon>Takifugu</taxon>
    </lineage>
</organism>